<dbReference type="GeneID" id="99676410"/>
<gene>
    <name evidence="8 10" type="primary">coaE</name>
    <name evidence="10" type="ORF">PYH69_08775</name>
</gene>
<evidence type="ECO:0000256" key="8">
    <source>
        <dbReference type="HAMAP-Rule" id="MF_00376"/>
    </source>
</evidence>
<evidence type="ECO:0000256" key="4">
    <source>
        <dbReference type="ARBA" id="ARBA00022741"/>
    </source>
</evidence>
<reference evidence="10" key="1">
    <citation type="journal article" date="2023" name="Antibiotics">
        <title>Prevalence and Molecular Characterization of Methicillin-Resistant Staphylococci (MRS) and Mammaliicocci (MRM) in Dromedary Camels from Algeria: First Detection of SCCmec-mecC Hybrid in Methicillin-Resistant Mammaliicoccus lentus.</title>
        <authorList>
            <person name="Belhout C."/>
            <person name="Boyen F."/>
            <person name="Vereecke N."/>
            <person name="Theuns S."/>
            <person name="Taibi N."/>
            <person name="Stegger M."/>
            <person name="de la Fe-Rodriguez P.Y."/>
            <person name="Bouayad L."/>
            <person name="Elgroud R."/>
            <person name="Butaye P."/>
        </authorList>
    </citation>
    <scope>NUCLEOTIDE SEQUENCE</scope>
    <source>
        <strain evidence="10">7048</strain>
    </source>
</reference>
<dbReference type="GO" id="GO:0005524">
    <property type="term" value="F:ATP binding"/>
    <property type="evidence" value="ECO:0007669"/>
    <property type="project" value="UniProtKB-UniRule"/>
</dbReference>
<dbReference type="AlphaFoldDB" id="A0AAX3VZY2"/>
<name>A0AAX3VZY2_MAMLE</name>
<dbReference type="FunFam" id="3.40.50.300:FF:000991">
    <property type="entry name" value="Dephospho-CoA kinase"/>
    <property type="match status" value="1"/>
</dbReference>
<keyword evidence="5 8" id="KW-0418">Kinase</keyword>
<dbReference type="Proteomes" id="UP001223261">
    <property type="component" value="Chromosome"/>
</dbReference>
<dbReference type="PANTHER" id="PTHR10695">
    <property type="entry name" value="DEPHOSPHO-COA KINASE-RELATED"/>
    <property type="match status" value="1"/>
</dbReference>
<protein>
    <recommendedName>
        <fullName evidence="8 9">Dephospho-CoA kinase</fullName>
        <ecNumber evidence="8 9">2.7.1.24</ecNumber>
    </recommendedName>
    <alternativeName>
        <fullName evidence="8">Dephosphocoenzyme A kinase</fullName>
    </alternativeName>
</protein>
<organism evidence="10 11">
    <name type="scientific">Mammaliicoccus lentus</name>
    <name type="common">Staphylococcus lentus</name>
    <dbReference type="NCBI Taxonomy" id="42858"/>
    <lineage>
        <taxon>Bacteria</taxon>
        <taxon>Bacillati</taxon>
        <taxon>Bacillota</taxon>
        <taxon>Bacilli</taxon>
        <taxon>Bacillales</taxon>
        <taxon>Staphylococcaceae</taxon>
        <taxon>Mammaliicoccus</taxon>
    </lineage>
</organism>
<evidence type="ECO:0000256" key="1">
    <source>
        <dbReference type="ARBA" id="ARBA00009018"/>
    </source>
</evidence>
<dbReference type="HAMAP" id="MF_00376">
    <property type="entry name" value="Dephospho_CoA_kinase"/>
    <property type="match status" value="1"/>
</dbReference>
<keyword evidence="4 8" id="KW-0547">Nucleotide-binding</keyword>
<dbReference type="InterPro" id="IPR001977">
    <property type="entry name" value="Depp_CoAkinase"/>
</dbReference>
<evidence type="ECO:0000313" key="11">
    <source>
        <dbReference type="Proteomes" id="UP001223261"/>
    </source>
</evidence>
<keyword evidence="7 8" id="KW-0173">Coenzyme A biosynthesis</keyword>
<proteinExistence type="inferred from homology"/>
<evidence type="ECO:0000256" key="6">
    <source>
        <dbReference type="ARBA" id="ARBA00022840"/>
    </source>
</evidence>
<evidence type="ECO:0000256" key="9">
    <source>
        <dbReference type="NCBIfam" id="TIGR00152"/>
    </source>
</evidence>
<dbReference type="Gene3D" id="3.40.50.300">
    <property type="entry name" value="P-loop containing nucleotide triphosphate hydrolases"/>
    <property type="match status" value="1"/>
</dbReference>
<dbReference type="NCBIfam" id="TIGR00152">
    <property type="entry name" value="dephospho-CoA kinase"/>
    <property type="match status" value="1"/>
</dbReference>
<accession>A0AAX3VZY2</accession>
<dbReference type="EMBL" id="CP118848">
    <property type="protein sequence ID" value="WHI58848.1"/>
    <property type="molecule type" value="Genomic_DNA"/>
</dbReference>
<evidence type="ECO:0000313" key="10">
    <source>
        <dbReference type="EMBL" id="WHI58848.1"/>
    </source>
</evidence>
<comment type="function">
    <text evidence="8">Catalyzes the phosphorylation of the 3'-hydroxyl group of dephosphocoenzyme A to form coenzyme A.</text>
</comment>
<evidence type="ECO:0000256" key="5">
    <source>
        <dbReference type="ARBA" id="ARBA00022777"/>
    </source>
</evidence>
<dbReference type="Pfam" id="PF01121">
    <property type="entry name" value="CoaE"/>
    <property type="match status" value="1"/>
</dbReference>
<keyword evidence="3 8" id="KW-0808">Transferase</keyword>
<dbReference type="GO" id="GO:0005737">
    <property type="term" value="C:cytoplasm"/>
    <property type="evidence" value="ECO:0007669"/>
    <property type="project" value="UniProtKB-SubCell"/>
</dbReference>
<comment type="pathway">
    <text evidence="8">Cofactor biosynthesis; coenzyme A biosynthesis; CoA from (R)-pantothenate: step 5/5.</text>
</comment>
<comment type="subcellular location">
    <subcellularLocation>
        <location evidence="8">Cytoplasm</location>
    </subcellularLocation>
</comment>
<sequence length="199" mass="22738">MSRVIGLTGGIATGKSTVSNLLKEHGFYIVDADIASRKAVEKGSKGLDEVREVFGDEAIIDGEMNRQYIGQIVFNDENMRNKLNNIIHPKVREIMEDEKQQALNEGKNVIMDIPLLFENQLQDTVDETWLVYTNETNQINRLKERNQLTDDEALSRIRSQIPIEEKRHLADETIENNGTKEDLESTIIQFLTAKNYKTT</sequence>
<dbReference type="InterPro" id="IPR027417">
    <property type="entry name" value="P-loop_NTPase"/>
</dbReference>
<dbReference type="PROSITE" id="PS51219">
    <property type="entry name" value="DPCK"/>
    <property type="match status" value="1"/>
</dbReference>
<comment type="similarity">
    <text evidence="1 8">Belongs to the CoaE family.</text>
</comment>
<feature type="binding site" evidence="8">
    <location>
        <begin position="12"/>
        <end position="17"/>
    </location>
    <ligand>
        <name>ATP</name>
        <dbReference type="ChEBI" id="CHEBI:30616"/>
    </ligand>
</feature>
<evidence type="ECO:0000256" key="7">
    <source>
        <dbReference type="ARBA" id="ARBA00022993"/>
    </source>
</evidence>
<keyword evidence="6 8" id="KW-0067">ATP-binding</keyword>
<dbReference type="RefSeq" id="WP_016999307.1">
    <property type="nucleotide sequence ID" value="NZ_CABIVY010000004.1"/>
</dbReference>
<dbReference type="SUPFAM" id="SSF52540">
    <property type="entry name" value="P-loop containing nucleoside triphosphate hydrolases"/>
    <property type="match status" value="1"/>
</dbReference>
<dbReference type="PANTHER" id="PTHR10695:SF46">
    <property type="entry name" value="BIFUNCTIONAL COENZYME A SYNTHASE-RELATED"/>
    <property type="match status" value="1"/>
</dbReference>
<dbReference type="GO" id="GO:0015937">
    <property type="term" value="P:coenzyme A biosynthetic process"/>
    <property type="evidence" value="ECO:0007669"/>
    <property type="project" value="UniProtKB-UniRule"/>
</dbReference>
<evidence type="ECO:0000256" key="2">
    <source>
        <dbReference type="ARBA" id="ARBA00022490"/>
    </source>
</evidence>
<evidence type="ECO:0000256" key="3">
    <source>
        <dbReference type="ARBA" id="ARBA00022679"/>
    </source>
</evidence>
<dbReference type="EC" id="2.7.1.24" evidence="8 9"/>
<dbReference type="CDD" id="cd02022">
    <property type="entry name" value="DPCK"/>
    <property type="match status" value="1"/>
</dbReference>
<keyword evidence="2 8" id="KW-0963">Cytoplasm</keyword>
<comment type="catalytic activity">
    <reaction evidence="8">
        <text>3'-dephospho-CoA + ATP = ADP + CoA + H(+)</text>
        <dbReference type="Rhea" id="RHEA:18245"/>
        <dbReference type="ChEBI" id="CHEBI:15378"/>
        <dbReference type="ChEBI" id="CHEBI:30616"/>
        <dbReference type="ChEBI" id="CHEBI:57287"/>
        <dbReference type="ChEBI" id="CHEBI:57328"/>
        <dbReference type="ChEBI" id="CHEBI:456216"/>
        <dbReference type="EC" id="2.7.1.24"/>
    </reaction>
</comment>
<dbReference type="GO" id="GO:0004140">
    <property type="term" value="F:dephospho-CoA kinase activity"/>
    <property type="evidence" value="ECO:0007669"/>
    <property type="project" value="UniProtKB-UniRule"/>
</dbReference>